<dbReference type="SUPFAM" id="SSF69572">
    <property type="entry name" value="Activating enzymes of the ubiquitin-like proteins"/>
    <property type="match status" value="1"/>
</dbReference>
<evidence type="ECO:0000313" key="3">
    <source>
        <dbReference type="Proteomes" id="UP001379533"/>
    </source>
</evidence>
<dbReference type="Pfam" id="PF00899">
    <property type="entry name" value="ThiF"/>
    <property type="match status" value="1"/>
</dbReference>
<dbReference type="GO" id="GO:0016779">
    <property type="term" value="F:nucleotidyltransferase activity"/>
    <property type="evidence" value="ECO:0007669"/>
    <property type="project" value="UniProtKB-KW"/>
</dbReference>
<feature type="domain" description="THIF-type NAD/FAD binding fold" evidence="1">
    <location>
        <begin position="127"/>
        <end position="369"/>
    </location>
</feature>
<accession>A0ABZ2K7N0</accession>
<dbReference type="RefSeq" id="WP_394845309.1">
    <property type="nucleotide sequence ID" value="NZ_CP089982.1"/>
</dbReference>
<gene>
    <name evidence="2" type="ORF">LZC95_50805</name>
</gene>
<evidence type="ECO:0000313" key="2">
    <source>
        <dbReference type="EMBL" id="WXA94698.1"/>
    </source>
</evidence>
<dbReference type="Gene3D" id="3.40.50.720">
    <property type="entry name" value="NAD(P)-binding Rossmann-like Domain"/>
    <property type="match status" value="1"/>
</dbReference>
<sequence>MNTVSSVIQRPILQPTVVVAPLPNKRLMVHRGTKQSEAGIIFEDPASWKMETIGLLTGKNTHDDIHRTLTERGRAVNKAEVVAFVEALADVAAVEDAAYFDMSSLRVDQTDRYSRNLNGFAALSPNHETPAALQTKLFGSHVLMLGCGGLGSCTATALTMAGCGTISLVDFDHIELGNLNRQLFNSDDVGKRKVDILKSRLAAINPDVRVNTVFQRLESTADIANLISKFNPGIVVAAIDRPVIANDRWISDACFAAGIPAVFNSVSAGTGLVWTKVPGQTGCFQCDELWSVERNPDHYSTRVYREQNDLIPATSAFSHCAMTVSGMMASDIVRHLVGWPMASAGKLVVIDFATLTTKVVEKPQHPDCRTCK</sequence>
<reference evidence="2 3" key="1">
    <citation type="submission" date="2021-12" db="EMBL/GenBank/DDBJ databases">
        <title>Discovery of the Pendulisporaceae a myxobacterial family with distinct sporulation behavior and unique specialized metabolism.</title>
        <authorList>
            <person name="Garcia R."/>
            <person name="Popoff A."/>
            <person name="Bader C.D."/>
            <person name="Loehr J."/>
            <person name="Walesch S."/>
            <person name="Walt C."/>
            <person name="Boldt J."/>
            <person name="Bunk B."/>
            <person name="Haeckl F.J.F.P.J."/>
            <person name="Gunesch A.P."/>
            <person name="Birkelbach J."/>
            <person name="Nuebel U."/>
            <person name="Pietschmann T."/>
            <person name="Bach T."/>
            <person name="Mueller R."/>
        </authorList>
    </citation>
    <scope>NUCLEOTIDE SEQUENCE [LARGE SCALE GENOMIC DNA]</scope>
    <source>
        <strain evidence="2 3">MSr12523</strain>
    </source>
</reference>
<keyword evidence="2" id="KW-0808">Transferase</keyword>
<proteinExistence type="predicted"/>
<dbReference type="Proteomes" id="UP001379533">
    <property type="component" value="Chromosome"/>
</dbReference>
<dbReference type="InterPro" id="IPR035985">
    <property type="entry name" value="Ubiquitin-activating_enz"/>
</dbReference>
<name>A0ABZ2K7N0_9BACT</name>
<protein>
    <submittedName>
        <fullName evidence="2">ThiF family adenylyltransferase</fullName>
    </submittedName>
</protein>
<evidence type="ECO:0000259" key="1">
    <source>
        <dbReference type="Pfam" id="PF00899"/>
    </source>
</evidence>
<dbReference type="PANTHER" id="PTHR43267:SF3">
    <property type="entry name" value="THIF PROTEIN"/>
    <property type="match status" value="1"/>
</dbReference>
<dbReference type="InterPro" id="IPR045886">
    <property type="entry name" value="ThiF/MoeB/HesA"/>
</dbReference>
<organism evidence="2 3">
    <name type="scientific">Pendulispora brunnea</name>
    <dbReference type="NCBI Taxonomy" id="2905690"/>
    <lineage>
        <taxon>Bacteria</taxon>
        <taxon>Pseudomonadati</taxon>
        <taxon>Myxococcota</taxon>
        <taxon>Myxococcia</taxon>
        <taxon>Myxococcales</taxon>
        <taxon>Sorangiineae</taxon>
        <taxon>Pendulisporaceae</taxon>
        <taxon>Pendulispora</taxon>
    </lineage>
</organism>
<keyword evidence="3" id="KW-1185">Reference proteome</keyword>
<dbReference type="InterPro" id="IPR000594">
    <property type="entry name" value="ThiF_NAD_FAD-bd"/>
</dbReference>
<dbReference type="EMBL" id="CP089982">
    <property type="protein sequence ID" value="WXA94698.1"/>
    <property type="molecule type" value="Genomic_DNA"/>
</dbReference>
<keyword evidence="2" id="KW-0548">Nucleotidyltransferase</keyword>
<dbReference type="PANTHER" id="PTHR43267">
    <property type="entry name" value="TRNA THREONYLCARBAMOYLADENOSINE DEHYDRATASE"/>
    <property type="match status" value="1"/>
</dbReference>